<name>A0ABW3TBH6_9RHOB</name>
<dbReference type="Gene3D" id="3.30.1330.10">
    <property type="entry name" value="PurM-like, N-terminal domain"/>
    <property type="match status" value="1"/>
</dbReference>
<dbReference type="SUPFAM" id="SSF51905">
    <property type="entry name" value="FAD/NAD(P)-binding domain"/>
    <property type="match status" value="1"/>
</dbReference>
<dbReference type="EC" id="2.7.9.3" evidence="13"/>
<keyword evidence="2" id="KW-0285">Flavoprotein</keyword>
<feature type="domain" description="PurM-like C-terminal" evidence="11">
    <location>
        <begin position="555"/>
        <end position="719"/>
    </location>
</feature>
<evidence type="ECO:0000256" key="4">
    <source>
        <dbReference type="ARBA" id="ARBA00022741"/>
    </source>
</evidence>
<evidence type="ECO:0000259" key="11">
    <source>
        <dbReference type="Pfam" id="PF02769"/>
    </source>
</evidence>
<sequence length="726" mass="75254">MQMPHPLTRDLVLIGGGHTHALVLRKWAMAPLAGARVTVINPAATAPYSGMLPGHIAGHYAREDLDIDLVRLARAAGARIILDRAVGLDAVQQRITLGSGRILDYDLASLDIGITAEMPAIPGFADHALGAKPLDTYAARWRAFLVKVQAGQANPQVAVIGAGVAGVELAMAMSHALAQAGATPQVHLVEAAAGLTGTAPATRARLSRALRDHHVTLHFGASVARIAAGGVQLADGRQIEADLIVGAAGAFAHRWLRDTDLPLTEDGFVIVDPDLRVRGHEKVFAAGDCAHMAHAPRPKAGVFAVRAAPVLHDNLRAVLSGQTTRAFHPQRDYLKLISLGDRSAVAEKFGIAFSGRWLWRWKDRIDQSFMDKFRILPAMPAPARPAVQALGAAEAAGHDQPLCGGCGSKLGADALHRVLSRLPAPQRADVLSLPGDDAAVLATGGARQVMTTDHLRAFTQDPALMARITAIHALGDIWSMGATPQAATATVILPPMSPTLQARTMAEVMQAASDVFRAAGADIVGGHSTTGAELTLGFTVTGLCEGVAITHAGARPGDRLILTRPIGSGTILAAEMQMRAEGRDVAALLARMAQPQGDAAKVLRGAHAMTDVTGFGLAGHLMALCRASDLAAEIRLGDIPLHHGAEALAAAGLRSTAWPANLAAAPVTGAIGARGVLLHDPQTAGGLLAAVAPDQASALLAQVRALGHEAAIIGTMVQGAPGIRCV</sequence>
<evidence type="ECO:0000256" key="6">
    <source>
        <dbReference type="ARBA" id="ARBA00022827"/>
    </source>
</evidence>
<evidence type="ECO:0000259" key="12">
    <source>
        <dbReference type="Pfam" id="PF07992"/>
    </source>
</evidence>
<dbReference type="SUPFAM" id="SSF55326">
    <property type="entry name" value="PurM N-terminal domain-like"/>
    <property type="match status" value="1"/>
</dbReference>
<evidence type="ECO:0000256" key="2">
    <source>
        <dbReference type="ARBA" id="ARBA00022630"/>
    </source>
</evidence>
<evidence type="ECO:0000256" key="9">
    <source>
        <dbReference type="ARBA" id="ARBA00023266"/>
    </source>
</evidence>
<comment type="caution">
    <text evidence="13">The sequence shown here is derived from an EMBL/GenBank/DDBJ whole genome shotgun (WGS) entry which is preliminary data.</text>
</comment>
<evidence type="ECO:0000313" key="14">
    <source>
        <dbReference type="Proteomes" id="UP001597151"/>
    </source>
</evidence>
<gene>
    <name evidence="13" type="primary">selD</name>
    <name evidence="13" type="ORF">ACFQ3C_05905</name>
</gene>
<dbReference type="Proteomes" id="UP001597151">
    <property type="component" value="Unassembled WGS sequence"/>
</dbReference>
<keyword evidence="14" id="KW-1185">Reference proteome</keyword>
<dbReference type="InterPro" id="IPR036188">
    <property type="entry name" value="FAD/NAD-bd_sf"/>
</dbReference>
<keyword evidence="3 13" id="KW-0808">Transferase</keyword>
<dbReference type="InterPro" id="IPR036921">
    <property type="entry name" value="PurM-like_N_sf"/>
</dbReference>
<dbReference type="Pfam" id="PF07992">
    <property type="entry name" value="Pyr_redox_2"/>
    <property type="match status" value="1"/>
</dbReference>
<keyword evidence="4" id="KW-0547">Nucleotide-binding</keyword>
<dbReference type="InterPro" id="IPR010918">
    <property type="entry name" value="PurM-like_C_dom"/>
</dbReference>
<proteinExistence type="predicted"/>
<dbReference type="PANTHER" id="PTHR42913">
    <property type="entry name" value="APOPTOSIS-INDUCING FACTOR 1"/>
    <property type="match status" value="1"/>
</dbReference>
<evidence type="ECO:0000256" key="7">
    <source>
        <dbReference type="ARBA" id="ARBA00022840"/>
    </source>
</evidence>
<comment type="cofactor">
    <cofactor evidence="1">
        <name>FAD</name>
        <dbReference type="ChEBI" id="CHEBI:57692"/>
    </cofactor>
</comment>
<dbReference type="InterPro" id="IPR051169">
    <property type="entry name" value="NADH-Q_oxidoreductase"/>
</dbReference>
<dbReference type="InterPro" id="IPR036676">
    <property type="entry name" value="PurM-like_C_sf"/>
</dbReference>
<dbReference type="InterPro" id="IPR017584">
    <property type="entry name" value="Pyridine_nucleo_diS_OxRdtase_N"/>
</dbReference>
<reference evidence="14" key="1">
    <citation type="journal article" date="2019" name="Int. J. Syst. Evol. Microbiol.">
        <title>The Global Catalogue of Microorganisms (GCM) 10K type strain sequencing project: providing services to taxonomists for standard genome sequencing and annotation.</title>
        <authorList>
            <consortium name="The Broad Institute Genomics Platform"/>
            <consortium name="The Broad Institute Genome Sequencing Center for Infectious Disease"/>
            <person name="Wu L."/>
            <person name="Ma J."/>
        </authorList>
    </citation>
    <scope>NUCLEOTIDE SEQUENCE [LARGE SCALE GENOMIC DNA]</scope>
    <source>
        <strain evidence="14">CCUG 55328</strain>
    </source>
</reference>
<dbReference type="InterPro" id="IPR004536">
    <property type="entry name" value="SPS/SelD"/>
</dbReference>
<dbReference type="PRINTS" id="PR00411">
    <property type="entry name" value="PNDRDTASEI"/>
</dbReference>
<accession>A0ABW3TBH6</accession>
<keyword evidence="6" id="KW-0274">FAD</keyword>
<dbReference type="Pfam" id="PF02769">
    <property type="entry name" value="AIRS_C"/>
    <property type="match status" value="1"/>
</dbReference>
<dbReference type="Gene3D" id="3.50.50.100">
    <property type="match status" value="1"/>
</dbReference>
<evidence type="ECO:0000256" key="5">
    <source>
        <dbReference type="ARBA" id="ARBA00022777"/>
    </source>
</evidence>
<dbReference type="GO" id="GO:0004756">
    <property type="term" value="F:selenide, water dikinase activity"/>
    <property type="evidence" value="ECO:0007669"/>
    <property type="project" value="UniProtKB-EC"/>
</dbReference>
<dbReference type="EMBL" id="JBHTKR010000002">
    <property type="protein sequence ID" value="MFD1194196.1"/>
    <property type="molecule type" value="Genomic_DNA"/>
</dbReference>
<keyword evidence="7" id="KW-0067">ATP-binding</keyword>
<protein>
    <submittedName>
        <fullName evidence="13">Selenide, water dikinase SelD</fullName>
        <ecNumber evidence="13">2.7.9.3</ecNumber>
    </submittedName>
</protein>
<evidence type="ECO:0000256" key="8">
    <source>
        <dbReference type="ARBA" id="ARBA00023002"/>
    </source>
</evidence>
<feature type="domain" description="FAD/NAD(P)-binding" evidence="12">
    <location>
        <begin position="10"/>
        <end position="296"/>
    </location>
</feature>
<dbReference type="InterPro" id="IPR016188">
    <property type="entry name" value="PurM-like_N"/>
</dbReference>
<evidence type="ECO:0000256" key="1">
    <source>
        <dbReference type="ARBA" id="ARBA00001974"/>
    </source>
</evidence>
<dbReference type="SUPFAM" id="SSF56042">
    <property type="entry name" value="PurM C-terminal domain-like"/>
    <property type="match status" value="1"/>
</dbReference>
<evidence type="ECO:0000313" key="13">
    <source>
        <dbReference type="EMBL" id="MFD1194196.1"/>
    </source>
</evidence>
<dbReference type="NCBIfam" id="TIGR00476">
    <property type="entry name" value="selD"/>
    <property type="match status" value="1"/>
</dbReference>
<dbReference type="PANTHER" id="PTHR42913:SF9">
    <property type="entry name" value="SLR1591 PROTEIN"/>
    <property type="match status" value="1"/>
</dbReference>
<keyword evidence="8" id="KW-0560">Oxidoreductase</keyword>
<dbReference type="CDD" id="cd02195">
    <property type="entry name" value="SelD"/>
    <property type="match status" value="1"/>
</dbReference>
<evidence type="ECO:0000259" key="10">
    <source>
        <dbReference type="Pfam" id="PF00586"/>
    </source>
</evidence>
<keyword evidence="5" id="KW-0418">Kinase</keyword>
<dbReference type="NCBIfam" id="TIGR03169">
    <property type="entry name" value="Nterm_to_SelD"/>
    <property type="match status" value="1"/>
</dbReference>
<organism evidence="13 14">
    <name type="scientific">Seohaeicola saemankumensis</name>
    <dbReference type="NCBI Taxonomy" id="481181"/>
    <lineage>
        <taxon>Bacteria</taxon>
        <taxon>Pseudomonadati</taxon>
        <taxon>Pseudomonadota</taxon>
        <taxon>Alphaproteobacteria</taxon>
        <taxon>Rhodobacterales</taxon>
        <taxon>Roseobacteraceae</taxon>
        <taxon>Seohaeicola</taxon>
    </lineage>
</organism>
<feature type="domain" description="PurM-like N-terminal" evidence="10">
    <location>
        <begin position="435"/>
        <end position="543"/>
    </location>
</feature>
<evidence type="ECO:0000256" key="3">
    <source>
        <dbReference type="ARBA" id="ARBA00022679"/>
    </source>
</evidence>
<dbReference type="Gene3D" id="3.90.650.10">
    <property type="entry name" value="PurM-like C-terminal domain"/>
    <property type="match status" value="1"/>
</dbReference>
<dbReference type="InterPro" id="IPR023753">
    <property type="entry name" value="FAD/NAD-binding_dom"/>
</dbReference>
<dbReference type="RefSeq" id="WP_380789568.1">
    <property type="nucleotide sequence ID" value="NZ_JBHTKR010000002.1"/>
</dbReference>
<keyword evidence="9" id="KW-0711">Selenium</keyword>
<dbReference type="Pfam" id="PF00586">
    <property type="entry name" value="AIRS"/>
    <property type="match status" value="1"/>
</dbReference>